<dbReference type="Proteomes" id="UP000625711">
    <property type="component" value="Unassembled WGS sequence"/>
</dbReference>
<evidence type="ECO:0000256" key="1">
    <source>
        <dbReference type="SAM" id="MobiDB-lite"/>
    </source>
</evidence>
<reference evidence="2" key="1">
    <citation type="submission" date="2020-08" db="EMBL/GenBank/DDBJ databases">
        <title>Genome sequencing and assembly of the red palm weevil Rhynchophorus ferrugineus.</title>
        <authorList>
            <person name="Dias G.B."/>
            <person name="Bergman C.M."/>
            <person name="Manee M."/>
        </authorList>
    </citation>
    <scope>NUCLEOTIDE SEQUENCE</scope>
    <source>
        <strain evidence="2">AA-2017</strain>
        <tissue evidence="2">Whole larva</tissue>
    </source>
</reference>
<gene>
    <name evidence="2" type="ORF">GWI33_011972</name>
</gene>
<accession>A0A834MJV7</accession>
<sequence>MEGRGRAARSRGNRGHFRGERRSTCDPRDPCAPTAEPNYRTDRQTIGDKGRSPPKQDITTDPRAKGEVLSRAPVLKFMKVTGSPLYHLPTNPQKKWTSTDFVTREFPYTDNETIPDANRGLRSIVESTGLLILDSKGIPDKWS</sequence>
<feature type="compositionally biased region" description="Basic residues" evidence="1">
    <location>
        <begin position="1"/>
        <end position="16"/>
    </location>
</feature>
<dbReference type="AlphaFoldDB" id="A0A834MJV7"/>
<protein>
    <submittedName>
        <fullName evidence="2">Uncharacterized protein</fullName>
    </submittedName>
</protein>
<organism evidence="2 3">
    <name type="scientific">Rhynchophorus ferrugineus</name>
    <name type="common">Red palm weevil</name>
    <name type="synonym">Curculio ferrugineus</name>
    <dbReference type="NCBI Taxonomy" id="354439"/>
    <lineage>
        <taxon>Eukaryota</taxon>
        <taxon>Metazoa</taxon>
        <taxon>Ecdysozoa</taxon>
        <taxon>Arthropoda</taxon>
        <taxon>Hexapoda</taxon>
        <taxon>Insecta</taxon>
        <taxon>Pterygota</taxon>
        <taxon>Neoptera</taxon>
        <taxon>Endopterygota</taxon>
        <taxon>Coleoptera</taxon>
        <taxon>Polyphaga</taxon>
        <taxon>Cucujiformia</taxon>
        <taxon>Curculionidae</taxon>
        <taxon>Dryophthorinae</taxon>
        <taxon>Rhynchophorus</taxon>
    </lineage>
</organism>
<name>A0A834MJV7_RHYFE</name>
<keyword evidence="3" id="KW-1185">Reference proteome</keyword>
<evidence type="ECO:0000313" key="3">
    <source>
        <dbReference type="Proteomes" id="UP000625711"/>
    </source>
</evidence>
<feature type="region of interest" description="Disordered" evidence="1">
    <location>
        <begin position="1"/>
        <end position="67"/>
    </location>
</feature>
<proteinExistence type="predicted"/>
<dbReference type="EMBL" id="JAACXV010000061">
    <property type="protein sequence ID" value="KAF7285121.1"/>
    <property type="molecule type" value="Genomic_DNA"/>
</dbReference>
<feature type="compositionally biased region" description="Basic and acidic residues" evidence="1">
    <location>
        <begin position="39"/>
        <end position="51"/>
    </location>
</feature>
<evidence type="ECO:0000313" key="2">
    <source>
        <dbReference type="EMBL" id="KAF7285121.1"/>
    </source>
</evidence>
<feature type="compositionally biased region" description="Basic and acidic residues" evidence="1">
    <location>
        <begin position="17"/>
        <end position="29"/>
    </location>
</feature>
<feature type="compositionally biased region" description="Basic and acidic residues" evidence="1">
    <location>
        <begin position="58"/>
        <end position="67"/>
    </location>
</feature>
<comment type="caution">
    <text evidence="2">The sequence shown here is derived from an EMBL/GenBank/DDBJ whole genome shotgun (WGS) entry which is preliminary data.</text>
</comment>